<accession>A0A8X6WWL3</accession>
<evidence type="ECO:0000313" key="1">
    <source>
        <dbReference type="EMBL" id="GFY41186.1"/>
    </source>
</evidence>
<evidence type="ECO:0000313" key="2">
    <source>
        <dbReference type="Proteomes" id="UP000886998"/>
    </source>
</evidence>
<dbReference type="EMBL" id="BMAV01002338">
    <property type="protein sequence ID" value="GFY41186.1"/>
    <property type="molecule type" value="Genomic_DNA"/>
</dbReference>
<organism evidence="1 2">
    <name type="scientific">Trichonephila inaurata madagascariensis</name>
    <dbReference type="NCBI Taxonomy" id="2747483"/>
    <lineage>
        <taxon>Eukaryota</taxon>
        <taxon>Metazoa</taxon>
        <taxon>Ecdysozoa</taxon>
        <taxon>Arthropoda</taxon>
        <taxon>Chelicerata</taxon>
        <taxon>Arachnida</taxon>
        <taxon>Araneae</taxon>
        <taxon>Araneomorphae</taxon>
        <taxon>Entelegynae</taxon>
        <taxon>Araneoidea</taxon>
        <taxon>Nephilidae</taxon>
        <taxon>Trichonephila</taxon>
        <taxon>Trichonephila inaurata</taxon>
    </lineage>
</organism>
<sequence>MSHLPHSHTLAREKAVWPCISHAVPFATPGHLLHLSNLQSTIERPINTTLSLRKMGEWLLERSIARDRKHPDSINHVVSCLERFAKDAKNVWAFSEEEEMEIDEKVCGYRHFQPMPREMYGHRKLREGFYDSVFEKPDMWE</sequence>
<gene>
    <name evidence="1" type="ORF">TNIN_483781</name>
</gene>
<protein>
    <submittedName>
        <fullName evidence="1">Uncharacterized protein</fullName>
    </submittedName>
</protein>
<name>A0A8X6WWL3_9ARAC</name>
<reference evidence="1" key="1">
    <citation type="submission" date="2020-08" db="EMBL/GenBank/DDBJ databases">
        <title>Multicomponent nature underlies the extraordinary mechanical properties of spider dragline silk.</title>
        <authorList>
            <person name="Kono N."/>
            <person name="Nakamura H."/>
            <person name="Mori M."/>
            <person name="Yoshida Y."/>
            <person name="Ohtoshi R."/>
            <person name="Malay A.D."/>
            <person name="Moran D.A.P."/>
            <person name="Tomita M."/>
            <person name="Numata K."/>
            <person name="Arakawa K."/>
        </authorList>
    </citation>
    <scope>NUCLEOTIDE SEQUENCE</scope>
</reference>
<dbReference type="AlphaFoldDB" id="A0A8X6WWL3"/>
<dbReference type="Proteomes" id="UP000886998">
    <property type="component" value="Unassembled WGS sequence"/>
</dbReference>
<proteinExistence type="predicted"/>
<comment type="caution">
    <text evidence="1">The sequence shown here is derived from an EMBL/GenBank/DDBJ whole genome shotgun (WGS) entry which is preliminary data.</text>
</comment>
<keyword evidence="2" id="KW-1185">Reference proteome</keyword>